<evidence type="ECO:0000313" key="3">
    <source>
        <dbReference type="Proteomes" id="UP000229390"/>
    </source>
</evidence>
<name>A0A2M6T087_9BACT</name>
<protein>
    <recommendedName>
        <fullName evidence="1">PEGA domain-containing protein</fullName>
    </recommendedName>
</protein>
<dbReference type="Pfam" id="PF08308">
    <property type="entry name" value="PEGA"/>
    <property type="match status" value="1"/>
</dbReference>
<dbReference type="InterPro" id="IPR013229">
    <property type="entry name" value="PEGA"/>
</dbReference>
<gene>
    <name evidence="2" type="ORF">COT34_02280</name>
</gene>
<dbReference type="EMBL" id="PEYE01000036">
    <property type="protein sequence ID" value="PIS38730.1"/>
    <property type="molecule type" value="Genomic_DNA"/>
</dbReference>
<comment type="caution">
    <text evidence="2">The sequence shown here is derived from an EMBL/GenBank/DDBJ whole genome shotgun (WGS) entry which is preliminary data.</text>
</comment>
<accession>A0A2M6T087</accession>
<dbReference type="SUPFAM" id="SSF82171">
    <property type="entry name" value="DPP6 N-terminal domain-like"/>
    <property type="match status" value="1"/>
</dbReference>
<dbReference type="Proteomes" id="UP000229390">
    <property type="component" value="Unassembled WGS sequence"/>
</dbReference>
<proteinExistence type="predicted"/>
<feature type="domain" description="PEGA" evidence="1">
    <location>
        <begin position="77"/>
        <end position="111"/>
    </location>
</feature>
<sequence length="476" mass="55743">MTRKKRLILFLGCVFLFSLLAPGAFFYFQGYRFDFAKKRITRTGAFYFKTFPKPALIYLDSRLKDKTDFLLGSSFIENLLPGKYQVKIEKNGYFPWEKTLEIKDNEVTEAKNVVLLPEKIRINLIGNSISNFYFSPDQKKIVLEKKTENSLLFTLFNLRTNTETSLIELKNPPEETQFLFSPDAKNFLLIAREKEKAKYYFGSLNSANPLAELEPNKALFLPAAEDFPLNGREISFNPENPQEVIFLLNDSLFKMNLLKKEILPLPPTNVVSYQFAANNFYYLDDSGAVFKTSRVFENKEKIVPAAFPVKPETEYQLWYFSPFFFIKEDKVLFFFNEESKSFEKILEPSGEVRLSPDNQELGFISGPEIWVFFLEEEFRQPPRKAGEFFFLTRFSEKISNLFWLTNEHLVFSCDKRIKMTEIDNRDRLNISDLNLYLSFNGTPLDFENPKIFLDSSRQLYLLDRGFLYYSEPLLAK</sequence>
<evidence type="ECO:0000313" key="2">
    <source>
        <dbReference type="EMBL" id="PIS38730.1"/>
    </source>
</evidence>
<dbReference type="AlphaFoldDB" id="A0A2M6T087"/>
<reference evidence="3" key="1">
    <citation type="submission" date="2017-09" db="EMBL/GenBank/DDBJ databases">
        <title>Depth-based differentiation of microbial function through sediment-hosted aquifers and enrichment of novel symbionts in the deep terrestrial subsurface.</title>
        <authorList>
            <person name="Probst A.J."/>
            <person name="Ladd B."/>
            <person name="Jarett J.K."/>
            <person name="Geller-Mcgrath D.E."/>
            <person name="Sieber C.M.K."/>
            <person name="Emerson J.B."/>
            <person name="Anantharaman K."/>
            <person name="Thomas B.C."/>
            <person name="Malmstrom R."/>
            <person name="Stieglmeier M."/>
            <person name="Klingl A."/>
            <person name="Woyke T."/>
            <person name="Ryan C.M."/>
            <person name="Banfield J.F."/>
        </authorList>
    </citation>
    <scope>NUCLEOTIDE SEQUENCE [LARGE SCALE GENOMIC DNA]</scope>
</reference>
<evidence type="ECO:0000259" key="1">
    <source>
        <dbReference type="Pfam" id="PF08308"/>
    </source>
</evidence>
<organism evidence="2 3">
    <name type="scientific">Candidatus Nealsonbacteria bacterium CG08_land_8_20_14_0_20_43_11</name>
    <dbReference type="NCBI Taxonomy" id="1974706"/>
    <lineage>
        <taxon>Bacteria</taxon>
        <taxon>Candidatus Nealsoniibacteriota</taxon>
    </lineage>
</organism>